<dbReference type="RefSeq" id="WP_149111315.1">
    <property type="nucleotide sequence ID" value="NZ_CP042425.1"/>
</dbReference>
<gene>
    <name evidence="1" type="ORF">PX52LOC_03567</name>
</gene>
<dbReference type="Proteomes" id="UP000324974">
    <property type="component" value="Chromosome"/>
</dbReference>
<proteinExistence type="predicted"/>
<dbReference type="AlphaFoldDB" id="A0A5C1AEG2"/>
<evidence type="ECO:0000313" key="2">
    <source>
        <dbReference type="Proteomes" id="UP000324974"/>
    </source>
</evidence>
<dbReference type="KEGG" id="lrs:PX52LOC_03567"/>
<name>A0A5C1AEG2_9BACT</name>
<sequence length="156" mass="17433">MTEPLFDDSRTRAAELYERFALVVAGRLERRYRGVDPQRVADAVVDAILRLCGAWDAPANLARVLTGFARQRLRVLLRGEVRRKRREAATAPRSDTTLSLEDRELAAALREAVATTTAERLALDSWLAGTPPADAALLARLRQRIHRLKAKVIHDA</sequence>
<organism evidence="1 2">
    <name type="scientific">Limnoglobus roseus</name>
    <dbReference type="NCBI Taxonomy" id="2598579"/>
    <lineage>
        <taxon>Bacteria</taxon>
        <taxon>Pseudomonadati</taxon>
        <taxon>Planctomycetota</taxon>
        <taxon>Planctomycetia</taxon>
        <taxon>Gemmatales</taxon>
        <taxon>Gemmataceae</taxon>
        <taxon>Limnoglobus</taxon>
    </lineage>
</organism>
<accession>A0A5C1AEG2</accession>
<dbReference type="EMBL" id="CP042425">
    <property type="protein sequence ID" value="QEL16607.1"/>
    <property type="molecule type" value="Genomic_DNA"/>
</dbReference>
<evidence type="ECO:0000313" key="1">
    <source>
        <dbReference type="EMBL" id="QEL16607.1"/>
    </source>
</evidence>
<reference evidence="2" key="1">
    <citation type="submission" date="2019-08" db="EMBL/GenBank/DDBJ databases">
        <title>Limnoglobus roseus gen. nov., sp. nov., a novel freshwater planctomycete with a giant genome from the family Gemmataceae.</title>
        <authorList>
            <person name="Kulichevskaya I.S."/>
            <person name="Naumoff D.G."/>
            <person name="Miroshnikov K."/>
            <person name="Ivanova A."/>
            <person name="Philippov D.A."/>
            <person name="Hakobyan A."/>
            <person name="Rijpstra I.C."/>
            <person name="Sinninghe Damste J.S."/>
            <person name="Liesack W."/>
            <person name="Dedysh S.N."/>
        </authorList>
    </citation>
    <scope>NUCLEOTIDE SEQUENCE [LARGE SCALE GENOMIC DNA]</scope>
    <source>
        <strain evidence="2">PX52</strain>
    </source>
</reference>
<keyword evidence="2" id="KW-1185">Reference proteome</keyword>
<protein>
    <submittedName>
        <fullName evidence="1">Uncharacterized protein</fullName>
    </submittedName>
</protein>